<reference evidence="5 6" key="1">
    <citation type="journal article" date="2013" name="Stand. Genomic Sci.">
        <title>Genomic Encyclopedia of Type Strains, Phase I: The one thousand microbial genomes (KMG-I) project.</title>
        <authorList>
            <person name="Kyrpides N.C."/>
            <person name="Woyke T."/>
            <person name="Eisen J.A."/>
            <person name="Garrity G."/>
            <person name="Lilburn T.G."/>
            <person name="Beck B.J."/>
            <person name="Whitman W.B."/>
            <person name="Hugenholtz P."/>
            <person name="Klenk H.P."/>
        </authorList>
    </citation>
    <scope>NUCLEOTIDE SEQUENCE [LARGE SCALE GENOMIC DNA]</scope>
    <source>
        <strain evidence="5 6">DSM 45044</strain>
    </source>
</reference>
<name>A0A562VCY0_9ACTN</name>
<evidence type="ECO:0000313" key="5">
    <source>
        <dbReference type="EMBL" id="TWJ15671.1"/>
    </source>
</evidence>
<dbReference type="Pfam" id="PF00160">
    <property type="entry name" value="Pro_isomerase"/>
    <property type="match status" value="1"/>
</dbReference>
<dbReference type="PROSITE" id="PS50072">
    <property type="entry name" value="CSA_PPIASE_2"/>
    <property type="match status" value="1"/>
</dbReference>
<dbReference type="AlphaFoldDB" id="A0A562VCY0"/>
<keyword evidence="6" id="KW-1185">Reference proteome</keyword>
<dbReference type="OrthoDB" id="5507614at2"/>
<dbReference type="Proteomes" id="UP000321617">
    <property type="component" value="Unassembled WGS sequence"/>
</dbReference>
<feature type="transmembrane region" description="Helical" evidence="3">
    <location>
        <begin position="35"/>
        <end position="54"/>
    </location>
</feature>
<feature type="domain" description="PPIase cyclophilin-type" evidence="4">
    <location>
        <begin position="148"/>
        <end position="305"/>
    </location>
</feature>
<dbReference type="GO" id="GO:0003755">
    <property type="term" value="F:peptidyl-prolyl cis-trans isomerase activity"/>
    <property type="evidence" value="ECO:0007669"/>
    <property type="project" value="InterPro"/>
</dbReference>
<protein>
    <submittedName>
        <fullName evidence="5">Peptidyl-prolyl cis-trans isomerase B (Cyclophilin B)</fullName>
    </submittedName>
</protein>
<organism evidence="5 6">
    <name type="scientific">Stackebrandtia albiflava</name>
    <dbReference type="NCBI Taxonomy" id="406432"/>
    <lineage>
        <taxon>Bacteria</taxon>
        <taxon>Bacillati</taxon>
        <taxon>Actinomycetota</taxon>
        <taxon>Actinomycetes</taxon>
        <taxon>Glycomycetales</taxon>
        <taxon>Glycomycetaceae</taxon>
        <taxon>Stackebrandtia</taxon>
    </lineage>
</organism>
<comment type="caution">
    <text evidence="5">The sequence shown here is derived from an EMBL/GenBank/DDBJ whole genome shotgun (WGS) entry which is preliminary data.</text>
</comment>
<evidence type="ECO:0000256" key="1">
    <source>
        <dbReference type="ARBA" id="ARBA00002388"/>
    </source>
</evidence>
<dbReference type="SUPFAM" id="SSF50891">
    <property type="entry name" value="Cyclophilin-like"/>
    <property type="match status" value="1"/>
</dbReference>
<evidence type="ECO:0000256" key="2">
    <source>
        <dbReference type="SAM" id="MobiDB-lite"/>
    </source>
</evidence>
<sequence length="305" mass="31950">MPSSVRQQREAARAKLEARMAEKAAAARRTRRIQVTLASVLALVLVGGIGFLLYKVISTANTTDTTATGDDGPTEEEMVPAGDGQPVEQVDITALTMSDPASADDGTAECAYVPASDEERAANPNLQDAEAPADGAQPASGTQTMTIQTNHGDLTVEIDTENAPCTAASFTALAGQGYFDGSECHRLTTEGIFVLQCGDPTATGSGGPGYSFANENLPHDTAEDLTEEEIAEGKKPEPNYMAGTIAMANSGPDTNGSQFFIVYEDTYLPADYTVFGELTEGLDIVREIAQAGAEVPASQQQMPMG</sequence>
<dbReference type="CDD" id="cd00317">
    <property type="entry name" value="cyclophilin"/>
    <property type="match status" value="1"/>
</dbReference>
<keyword evidence="3" id="KW-0812">Transmembrane</keyword>
<keyword evidence="5" id="KW-0413">Isomerase</keyword>
<keyword evidence="3" id="KW-1133">Transmembrane helix</keyword>
<dbReference type="RefSeq" id="WP_147134749.1">
    <property type="nucleotide sequence ID" value="NZ_BAABIJ010000001.1"/>
</dbReference>
<dbReference type="InterPro" id="IPR029000">
    <property type="entry name" value="Cyclophilin-like_dom_sf"/>
</dbReference>
<dbReference type="InterPro" id="IPR002130">
    <property type="entry name" value="Cyclophilin-type_PPIase_dom"/>
</dbReference>
<evidence type="ECO:0000259" key="4">
    <source>
        <dbReference type="PROSITE" id="PS50072"/>
    </source>
</evidence>
<feature type="region of interest" description="Disordered" evidence="2">
    <location>
        <begin position="63"/>
        <end position="83"/>
    </location>
</feature>
<dbReference type="Gene3D" id="2.40.100.10">
    <property type="entry name" value="Cyclophilin-like"/>
    <property type="match status" value="1"/>
</dbReference>
<accession>A0A562VCY0</accession>
<gene>
    <name evidence="5" type="ORF">LX16_1382</name>
</gene>
<evidence type="ECO:0000256" key="3">
    <source>
        <dbReference type="SAM" id="Phobius"/>
    </source>
</evidence>
<evidence type="ECO:0000313" key="6">
    <source>
        <dbReference type="Proteomes" id="UP000321617"/>
    </source>
</evidence>
<dbReference type="EMBL" id="VLLL01000005">
    <property type="protein sequence ID" value="TWJ15671.1"/>
    <property type="molecule type" value="Genomic_DNA"/>
</dbReference>
<proteinExistence type="predicted"/>
<dbReference type="PANTHER" id="PTHR45625:SF3">
    <property type="entry name" value="PEPTIDYL-PROLYL CIS-TRANS ISOMERASE B-RELATED"/>
    <property type="match status" value="1"/>
</dbReference>
<keyword evidence="3" id="KW-0472">Membrane</keyword>
<comment type="function">
    <text evidence="1">PPIases accelerate the folding of proteins. It catalyzes the cis-trans isomerization of proline imidic peptide bonds in oligopeptides.</text>
</comment>
<dbReference type="PRINTS" id="PR00153">
    <property type="entry name" value="CSAPPISMRASE"/>
</dbReference>
<dbReference type="PANTHER" id="PTHR45625">
    <property type="entry name" value="PEPTIDYL-PROLYL CIS-TRANS ISOMERASE-RELATED"/>
    <property type="match status" value="1"/>
</dbReference>
<dbReference type="InterPro" id="IPR044666">
    <property type="entry name" value="Cyclophilin_A-like"/>
</dbReference>